<accession>A0A327KT80</accession>
<dbReference type="GO" id="GO:0006865">
    <property type="term" value="P:amino acid transport"/>
    <property type="evidence" value="ECO:0007669"/>
    <property type="project" value="UniProtKB-KW"/>
</dbReference>
<reference evidence="6 7" key="1">
    <citation type="submission" date="2017-07" db="EMBL/GenBank/DDBJ databases">
        <title>Draft Genome Sequences of Select Purple Nonsulfur Bacteria.</title>
        <authorList>
            <person name="Lasarre B."/>
            <person name="Mckinlay J.B."/>
        </authorList>
    </citation>
    <scope>NUCLEOTIDE SEQUENCE [LARGE SCALE GENOMIC DNA]</scope>
    <source>
        <strain evidence="6 7">DSM 5909</strain>
    </source>
</reference>
<evidence type="ECO:0000313" key="7">
    <source>
        <dbReference type="Proteomes" id="UP000249130"/>
    </source>
</evidence>
<evidence type="ECO:0000259" key="5">
    <source>
        <dbReference type="Pfam" id="PF13458"/>
    </source>
</evidence>
<evidence type="ECO:0000256" key="4">
    <source>
        <dbReference type="SAM" id="SignalP"/>
    </source>
</evidence>
<evidence type="ECO:0000313" key="6">
    <source>
        <dbReference type="EMBL" id="RAI42029.1"/>
    </source>
</evidence>
<proteinExistence type="inferred from homology"/>
<evidence type="ECO:0000256" key="2">
    <source>
        <dbReference type="ARBA" id="ARBA00022729"/>
    </source>
</evidence>
<dbReference type="PANTHER" id="PTHR30483">
    <property type="entry name" value="LEUCINE-SPECIFIC-BINDING PROTEIN"/>
    <property type="match status" value="1"/>
</dbReference>
<keyword evidence="3" id="KW-0029">Amino-acid transport</keyword>
<protein>
    <submittedName>
        <fullName evidence="6">ABC transporter substrate-binding protein</fullName>
    </submittedName>
</protein>
<evidence type="ECO:0000256" key="1">
    <source>
        <dbReference type="ARBA" id="ARBA00010062"/>
    </source>
</evidence>
<dbReference type="OrthoDB" id="9783240at2"/>
<dbReference type="Proteomes" id="UP000249130">
    <property type="component" value="Unassembled WGS sequence"/>
</dbReference>
<gene>
    <name evidence="6" type="ORF">CH341_20450</name>
</gene>
<dbReference type="CDD" id="cd06330">
    <property type="entry name" value="PBP1_As_SBP-like"/>
    <property type="match status" value="1"/>
</dbReference>
<feature type="chain" id="PRO_5016352413" evidence="4">
    <location>
        <begin position="23"/>
        <end position="398"/>
    </location>
</feature>
<dbReference type="RefSeq" id="WP_111420847.1">
    <property type="nucleotide sequence ID" value="NZ_NPEX01000168.1"/>
</dbReference>
<name>A0A327KT80_9BRAD</name>
<dbReference type="InterPro" id="IPR028081">
    <property type="entry name" value="Leu-bd"/>
</dbReference>
<dbReference type="Pfam" id="PF13458">
    <property type="entry name" value="Peripla_BP_6"/>
    <property type="match status" value="1"/>
</dbReference>
<comment type="similarity">
    <text evidence="1">Belongs to the leucine-binding protein family.</text>
</comment>
<evidence type="ECO:0000256" key="3">
    <source>
        <dbReference type="ARBA" id="ARBA00022970"/>
    </source>
</evidence>
<dbReference type="EMBL" id="NPEX01000168">
    <property type="protein sequence ID" value="RAI42029.1"/>
    <property type="molecule type" value="Genomic_DNA"/>
</dbReference>
<dbReference type="Gene3D" id="3.40.50.2300">
    <property type="match status" value="2"/>
</dbReference>
<feature type="domain" description="Leucine-binding protein" evidence="5">
    <location>
        <begin position="31"/>
        <end position="366"/>
    </location>
</feature>
<dbReference type="InterPro" id="IPR051010">
    <property type="entry name" value="BCAA_transport"/>
</dbReference>
<dbReference type="InterPro" id="IPR028082">
    <property type="entry name" value="Peripla_BP_I"/>
</dbReference>
<organism evidence="6 7">
    <name type="scientific">Rhodoplanes roseus</name>
    <dbReference type="NCBI Taxonomy" id="29409"/>
    <lineage>
        <taxon>Bacteria</taxon>
        <taxon>Pseudomonadati</taxon>
        <taxon>Pseudomonadota</taxon>
        <taxon>Alphaproteobacteria</taxon>
        <taxon>Hyphomicrobiales</taxon>
        <taxon>Nitrobacteraceae</taxon>
        <taxon>Rhodoplanes</taxon>
    </lineage>
</organism>
<dbReference type="SUPFAM" id="SSF53822">
    <property type="entry name" value="Periplasmic binding protein-like I"/>
    <property type="match status" value="1"/>
</dbReference>
<keyword evidence="2 4" id="KW-0732">Signal</keyword>
<dbReference type="PANTHER" id="PTHR30483:SF37">
    <property type="entry name" value="ABC TRANSPORTER SUBSTRATE-BINDING PROTEIN"/>
    <property type="match status" value="1"/>
</dbReference>
<comment type="caution">
    <text evidence="6">The sequence shown here is derived from an EMBL/GenBank/DDBJ whole genome shotgun (WGS) entry which is preliminary data.</text>
</comment>
<feature type="signal peptide" evidence="4">
    <location>
        <begin position="1"/>
        <end position="22"/>
    </location>
</feature>
<keyword evidence="3" id="KW-0813">Transport</keyword>
<dbReference type="AlphaFoldDB" id="A0A327KT80"/>
<keyword evidence="7" id="KW-1185">Reference proteome</keyword>
<sequence length="398" mass="43565">MHRRVVLLLLCTLLAAPDGARAEPPIRIGDVSSYSALPVGTRGYRQGWELARDQINARGGVLGRKMEIVARDDAGKPVDAITQAVQLVESERVDLLTGGILSHVGLALADFANQKKIYFLASQPLTDALILEKGNRYTFRLRPSTFTQTAILAREAAKMPAKRWATIAPNYEFGQSAVASFKAELTRLRPDVEFVNSQWPPLGKIDAGATVLAMMSAQPDAVFNATFGPDLVKLVREANTRHAFEGRSVVSLMTGEPEYLAPLKDEVPSGWLVTGYPWDTIRTPEHDAFLKAYQERFKEPPTIGALIGYINTLALAAAIDKAGTTRTDDLIKATEGLRIESTPVGPIAFRALDHQSTLGVYLGRLALKDGRGVMVDWRYVDGKDYQAPDNVVAARRPQ</sequence>